<keyword evidence="5" id="KW-0503">Monooxygenase</keyword>
<dbReference type="GO" id="GO:0020037">
    <property type="term" value="F:heme binding"/>
    <property type="evidence" value="ECO:0007669"/>
    <property type="project" value="InterPro"/>
</dbReference>
<dbReference type="PANTHER" id="PTHR24305">
    <property type="entry name" value="CYTOCHROME P450"/>
    <property type="match status" value="1"/>
</dbReference>
<feature type="binding site" description="axial binding residue" evidence="4">
    <location>
        <position position="460"/>
    </location>
    <ligand>
        <name>heme</name>
        <dbReference type="ChEBI" id="CHEBI:30413"/>
    </ligand>
    <ligandPart>
        <name>Fe</name>
        <dbReference type="ChEBI" id="CHEBI:18248"/>
    </ligandPart>
</feature>
<proteinExistence type="inferred from homology"/>
<dbReference type="PRINTS" id="PR00463">
    <property type="entry name" value="EP450I"/>
</dbReference>
<dbReference type="Pfam" id="PF00067">
    <property type="entry name" value="p450"/>
    <property type="match status" value="1"/>
</dbReference>
<dbReference type="STRING" id="329884.A0A4U0Y1M4"/>
<feature type="region of interest" description="Disordered" evidence="6">
    <location>
        <begin position="255"/>
        <end position="278"/>
    </location>
</feature>
<keyword evidence="8" id="KW-1185">Reference proteome</keyword>
<evidence type="ECO:0000256" key="2">
    <source>
        <dbReference type="ARBA" id="ARBA00022723"/>
    </source>
</evidence>
<dbReference type="CDD" id="cd11060">
    <property type="entry name" value="CYP57A1-like"/>
    <property type="match status" value="1"/>
</dbReference>
<evidence type="ECO:0000313" key="8">
    <source>
        <dbReference type="Proteomes" id="UP000309340"/>
    </source>
</evidence>
<dbReference type="FunFam" id="1.10.630.10:FF:000050">
    <property type="entry name" value="Cytochrome P450 monooxygenase"/>
    <property type="match status" value="1"/>
</dbReference>
<evidence type="ECO:0008006" key="9">
    <source>
        <dbReference type="Google" id="ProtNLM"/>
    </source>
</evidence>
<evidence type="ECO:0000256" key="4">
    <source>
        <dbReference type="PIRSR" id="PIRSR602401-1"/>
    </source>
</evidence>
<comment type="cofactor">
    <cofactor evidence="1 4">
        <name>heme</name>
        <dbReference type="ChEBI" id="CHEBI:30413"/>
    </cofactor>
</comment>
<reference evidence="7 8" key="1">
    <citation type="submission" date="2017-03" db="EMBL/GenBank/DDBJ databases">
        <title>Genomes of endolithic fungi from Antarctica.</title>
        <authorList>
            <person name="Coleine C."/>
            <person name="Masonjones S."/>
            <person name="Stajich J.E."/>
        </authorList>
    </citation>
    <scope>NUCLEOTIDE SEQUENCE [LARGE SCALE GENOMIC DNA]</scope>
    <source>
        <strain evidence="7 8">CCFEE 5184</strain>
    </source>
</reference>
<dbReference type="InterPro" id="IPR036396">
    <property type="entry name" value="Cyt_P450_sf"/>
</dbReference>
<evidence type="ECO:0000256" key="6">
    <source>
        <dbReference type="SAM" id="MobiDB-lite"/>
    </source>
</evidence>
<keyword evidence="4 5" id="KW-0349">Heme</keyword>
<keyword evidence="5" id="KW-0560">Oxidoreductase</keyword>
<dbReference type="GO" id="GO:0016705">
    <property type="term" value="F:oxidoreductase activity, acting on paired donors, with incorporation or reduction of molecular oxygen"/>
    <property type="evidence" value="ECO:0007669"/>
    <property type="project" value="InterPro"/>
</dbReference>
<dbReference type="EMBL" id="NAJQ01000019">
    <property type="protein sequence ID" value="TKA83001.1"/>
    <property type="molecule type" value="Genomic_DNA"/>
</dbReference>
<dbReference type="PANTHER" id="PTHR24305:SF190">
    <property type="entry name" value="P450, PUTATIVE (EUROFUNG)-RELATED"/>
    <property type="match status" value="1"/>
</dbReference>
<dbReference type="GO" id="GO:0004497">
    <property type="term" value="F:monooxygenase activity"/>
    <property type="evidence" value="ECO:0007669"/>
    <property type="project" value="UniProtKB-KW"/>
</dbReference>
<dbReference type="InterPro" id="IPR050121">
    <property type="entry name" value="Cytochrome_P450_monoxygenase"/>
</dbReference>
<accession>A0A4U0Y1M4</accession>
<sequence>MDLITLATFIGISLLILTLKYLIESLISPLRSIPGPLGARFSKAWYLLRVWNGCFEWDNIALHETHGSVVRYGPNEYSISDPEALKTIYGHGTEFNKTRWYEAWDAPDTFTLFTLQDNKIHGQMRRKFQSTYSMSSLITYETYADECVQIFCQRLDEMASEKREVNIGWWFQCYAADTIGMITYSKRFGFLDKGEDYKGLGQAMHDNLLYSSLVGIYYSIHRFLWNVTAYQAMLGLGKPTGRMALTGFTSGTLAERRKQRNNEKEDDLIEAEEGQEVDETAPKDFLSKFLDAHDKDPNKFTEVDIKVGLTSNVVAGSDTTASSLSGILYHLLRNPSTIKKLRSEIDDFVSRGEVSIPPTFKQTQAMPYLQAVVQEALRVHPATGLPLVRIVPPGGADICGYHFPEGTSVGVNPWVMHYSKEIFGADATEFRPERWIEADKERLSFMNRFWMPFGLGSRTCIGRNIEVGLTVNTQSMLEMSKLLPEIIRKYDFDLSDELKGSGTQWETKNHWFVVPENFFITVTPRQ</sequence>
<name>A0A4U0Y1M4_9PEZI</name>
<dbReference type="AlphaFoldDB" id="A0A4U0Y1M4"/>
<dbReference type="PROSITE" id="PS00086">
    <property type="entry name" value="CYTOCHROME_P450"/>
    <property type="match status" value="1"/>
</dbReference>
<evidence type="ECO:0000313" key="7">
    <source>
        <dbReference type="EMBL" id="TKA83001.1"/>
    </source>
</evidence>
<comment type="caution">
    <text evidence="7">The sequence shown here is derived from an EMBL/GenBank/DDBJ whole genome shotgun (WGS) entry which is preliminary data.</text>
</comment>
<dbReference type="SUPFAM" id="SSF48264">
    <property type="entry name" value="Cytochrome P450"/>
    <property type="match status" value="1"/>
</dbReference>
<evidence type="ECO:0000256" key="5">
    <source>
        <dbReference type="RuleBase" id="RU000461"/>
    </source>
</evidence>
<keyword evidence="2 4" id="KW-0479">Metal-binding</keyword>
<organism evidence="7 8">
    <name type="scientific">Friedmanniomyces simplex</name>
    <dbReference type="NCBI Taxonomy" id="329884"/>
    <lineage>
        <taxon>Eukaryota</taxon>
        <taxon>Fungi</taxon>
        <taxon>Dikarya</taxon>
        <taxon>Ascomycota</taxon>
        <taxon>Pezizomycotina</taxon>
        <taxon>Dothideomycetes</taxon>
        <taxon>Dothideomycetidae</taxon>
        <taxon>Mycosphaerellales</taxon>
        <taxon>Teratosphaeriaceae</taxon>
        <taxon>Friedmanniomyces</taxon>
    </lineage>
</organism>
<dbReference type="InterPro" id="IPR001128">
    <property type="entry name" value="Cyt_P450"/>
</dbReference>
<dbReference type="InterPro" id="IPR017972">
    <property type="entry name" value="Cyt_P450_CS"/>
</dbReference>
<dbReference type="GO" id="GO:0005506">
    <property type="term" value="F:iron ion binding"/>
    <property type="evidence" value="ECO:0007669"/>
    <property type="project" value="InterPro"/>
</dbReference>
<dbReference type="OrthoDB" id="3934656at2759"/>
<dbReference type="Gene3D" id="1.10.630.10">
    <property type="entry name" value="Cytochrome P450"/>
    <property type="match status" value="1"/>
</dbReference>
<keyword evidence="3 4" id="KW-0408">Iron</keyword>
<dbReference type="InterPro" id="IPR002401">
    <property type="entry name" value="Cyt_P450_E_grp-I"/>
</dbReference>
<evidence type="ECO:0000256" key="3">
    <source>
        <dbReference type="ARBA" id="ARBA00023004"/>
    </source>
</evidence>
<dbReference type="PRINTS" id="PR00385">
    <property type="entry name" value="P450"/>
</dbReference>
<gene>
    <name evidence="7" type="ORF">B0A55_04671</name>
</gene>
<comment type="similarity">
    <text evidence="5">Belongs to the cytochrome P450 family.</text>
</comment>
<dbReference type="Proteomes" id="UP000309340">
    <property type="component" value="Unassembled WGS sequence"/>
</dbReference>
<evidence type="ECO:0000256" key="1">
    <source>
        <dbReference type="ARBA" id="ARBA00001971"/>
    </source>
</evidence>
<feature type="compositionally biased region" description="Acidic residues" evidence="6">
    <location>
        <begin position="264"/>
        <end position="278"/>
    </location>
</feature>
<protein>
    <recommendedName>
        <fullName evidence="9">Pisatin demethylase</fullName>
    </recommendedName>
</protein>